<dbReference type="InterPro" id="IPR007118">
    <property type="entry name" value="Expan_Lol_pI"/>
</dbReference>
<accession>A0ABP1AYR4</accession>
<feature type="domain" description="Expansin-like CBD" evidence="6">
    <location>
        <begin position="184"/>
        <end position="269"/>
    </location>
</feature>
<dbReference type="PRINTS" id="PR00829">
    <property type="entry name" value="LOLP1ALLERGN"/>
</dbReference>
<feature type="domain" description="Expansin-like EG45" evidence="5">
    <location>
        <begin position="61"/>
        <end position="171"/>
    </location>
</feature>
<evidence type="ECO:0000256" key="2">
    <source>
        <dbReference type="ARBA" id="ARBA00022525"/>
    </source>
</evidence>
<evidence type="ECO:0000256" key="4">
    <source>
        <dbReference type="SAM" id="SignalP"/>
    </source>
</evidence>
<dbReference type="Pfam" id="PF03330">
    <property type="entry name" value="DPBB_1"/>
    <property type="match status" value="1"/>
</dbReference>
<comment type="similarity">
    <text evidence="3">Belongs to the expansin family.</text>
</comment>
<keyword evidence="8" id="KW-1185">Reference proteome</keyword>
<evidence type="ECO:0000313" key="7">
    <source>
        <dbReference type="EMBL" id="CAK9867646.1"/>
    </source>
</evidence>
<dbReference type="InterPro" id="IPR005795">
    <property type="entry name" value="LolPI"/>
</dbReference>
<dbReference type="EMBL" id="OZ023718">
    <property type="protein sequence ID" value="CAK9867646.1"/>
    <property type="molecule type" value="Genomic_DNA"/>
</dbReference>
<protein>
    <recommendedName>
        <fullName evidence="9">Expansin</fullName>
    </recommendedName>
</protein>
<organism evidence="7 8">
    <name type="scientific">Sphagnum jensenii</name>
    <dbReference type="NCBI Taxonomy" id="128206"/>
    <lineage>
        <taxon>Eukaryota</taxon>
        <taxon>Viridiplantae</taxon>
        <taxon>Streptophyta</taxon>
        <taxon>Embryophyta</taxon>
        <taxon>Bryophyta</taxon>
        <taxon>Sphagnophytina</taxon>
        <taxon>Sphagnopsida</taxon>
        <taxon>Sphagnales</taxon>
        <taxon>Sphagnaceae</taxon>
        <taxon>Sphagnum</taxon>
    </lineage>
</organism>
<dbReference type="InterPro" id="IPR036908">
    <property type="entry name" value="RlpA-like_sf"/>
</dbReference>
<dbReference type="Gene3D" id="2.40.40.10">
    <property type="entry name" value="RlpA-like domain"/>
    <property type="match status" value="1"/>
</dbReference>
<sequence length="273" mass="28757">MAAFIIPGRSTRRFIVALLVLVCSIAGHLPLHSCQENYYDPEWKPAGGTWYGDPDGDGSDGGACGYGVLSTSPYGSSIAAGNSPLFLNGSGCGVCYEVKCNHTDLCKPTATDVVITDLCPGGAFCDGSFPHFDLSGTAISNMAISGQEEALRTVAVYDLLYRRIPCSYPGQNISFTVDSGSNPFWLSLIVKYEGGPGDIQAVQIKQAGNDSGWQAMTQNWGANWMVQSNTGSALQGPLSIRLATQLTGQVVVAADVIPAGYDPGATYESSVQF</sequence>
<dbReference type="InterPro" id="IPR036749">
    <property type="entry name" value="Expansin_CBD_sf"/>
</dbReference>
<keyword evidence="2" id="KW-0964">Secreted</keyword>
<evidence type="ECO:0000256" key="3">
    <source>
        <dbReference type="RuleBase" id="RU003460"/>
    </source>
</evidence>
<keyword evidence="4" id="KW-0732">Signal</keyword>
<evidence type="ECO:0008006" key="9">
    <source>
        <dbReference type="Google" id="ProtNLM"/>
    </source>
</evidence>
<evidence type="ECO:0000259" key="6">
    <source>
        <dbReference type="PROSITE" id="PS50843"/>
    </source>
</evidence>
<dbReference type="SUPFAM" id="SSF50685">
    <property type="entry name" value="Barwin-like endoglucanases"/>
    <property type="match status" value="1"/>
</dbReference>
<dbReference type="PANTHER" id="PTHR31692">
    <property type="entry name" value="EXPANSIN-B3"/>
    <property type="match status" value="1"/>
</dbReference>
<feature type="signal peptide" evidence="4">
    <location>
        <begin position="1"/>
        <end position="27"/>
    </location>
</feature>
<name>A0ABP1AYR4_9BRYO</name>
<proteinExistence type="inferred from homology"/>
<evidence type="ECO:0000256" key="1">
    <source>
        <dbReference type="ARBA" id="ARBA00004613"/>
    </source>
</evidence>
<evidence type="ECO:0000259" key="5">
    <source>
        <dbReference type="PROSITE" id="PS50842"/>
    </source>
</evidence>
<dbReference type="InterPro" id="IPR007112">
    <property type="entry name" value="Expansin/allergen_DPBB_dom"/>
</dbReference>
<dbReference type="PANTHER" id="PTHR31692:SF5">
    <property type="entry name" value="EXPANSIN-B3"/>
    <property type="match status" value="1"/>
</dbReference>
<dbReference type="InterPro" id="IPR007117">
    <property type="entry name" value="Expansin_CBD"/>
</dbReference>
<dbReference type="Pfam" id="PF01357">
    <property type="entry name" value="Expansin_C"/>
    <property type="match status" value="1"/>
</dbReference>
<comment type="subcellular location">
    <subcellularLocation>
        <location evidence="1">Secreted</location>
    </subcellularLocation>
</comment>
<dbReference type="SMART" id="SM00837">
    <property type="entry name" value="DPBB_1"/>
    <property type="match status" value="1"/>
</dbReference>
<gene>
    <name evidence="7" type="ORF">CSSPJE1EN2_LOCUS10641</name>
</gene>
<evidence type="ECO:0000313" key="8">
    <source>
        <dbReference type="Proteomes" id="UP001497522"/>
    </source>
</evidence>
<dbReference type="SUPFAM" id="SSF49590">
    <property type="entry name" value="PHL pollen allergen"/>
    <property type="match status" value="1"/>
</dbReference>
<dbReference type="Gene3D" id="2.60.40.760">
    <property type="entry name" value="Expansin, cellulose-binding-like domain"/>
    <property type="match status" value="1"/>
</dbReference>
<feature type="chain" id="PRO_5046413762" description="Expansin" evidence="4">
    <location>
        <begin position="28"/>
        <end position="273"/>
    </location>
</feature>
<dbReference type="PRINTS" id="PR01225">
    <property type="entry name" value="EXPANSNFAMLY"/>
</dbReference>
<dbReference type="Proteomes" id="UP001497522">
    <property type="component" value="Chromosome 17"/>
</dbReference>
<dbReference type="PROSITE" id="PS50842">
    <property type="entry name" value="EXPANSIN_EG45"/>
    <property type="match status" value="1"/>
</dbReference>
<dbReference type="PROSITE" id="PS50843">
    <property type="entry name" value="EXPANSIN_CBD"/>
    <property type="match status" value="1"/>
</dbReference>
<reference evidence="7" key="1">
    <citation type="submission" date="2024-03" db="EMBL/GenBank/DDBJ databases">
        <authorList>
            <consortium name="ELIXIR-Norway"/>
            <consortium name="Elixir Norway"/>
        </authorList>
    </citation>
    <scope>NUCLEOTIDE SEQUENCE</scope>
</reference>
<dbReference type="InterPro" id="IPR009009">
    <property type="entry name" value="RlpA-like_DPBB"/>
</dbReference>